<comment type="caution">
    <text evidence="1">The sequence shown here is derived from an EMBL/GenBank/DDBJ whole genome shotgun (WGS) entry which is preliminary data.</text>
</comment>
<evidence type="ECO:0000313" key="2">
    <source>
        <dbReference type="Proteomes" id="UP001642464"/>
    </source>
</evidence>
<dbReference type="EMBL" id="CAXAMM010036058">
    <property type="protein sequence ID" value="CAK9075239.1"/>
    <property type="molecule type" value="Genomic_DNA"/>
</dbReference>
<reference evidence="1 2" key="1">
    <citation type="submission" date="2024-02" db="EMBL/GenBank/DDBJ databases">
        <authorList>
            <person name="Chen Y."/>
            <person name="Shah S."/>
            <person name="Dougan E. K."/>
            <person name="Thang M."/>
            <person name="Chan C."/>
        </authorList>
    </citation>
    <scope>NUCLEOTIDE SEQUENCE [LARGE SCALE GENOMIC DNA]</scope>
</reference>
<feature type="non-terminal residue" evidence="1">
    <location>
        <position position="1"/>
    </location>
</feature>
<proteinExistence type="predicted"/>
<sequence length="181" mass="20708">FAHCGAWCLYDFDFPEKISYAWDKEKQCFEPGGKCQGHKEQAVVVQRKGAMCEVETPLCYPVAAKLTPAVMYRYCDKLSTNGEDRSPEAKGCHDSYTPYVQRSLANKMFSHCGAWCLYDFDKPDTVAYSWNEAEKCWHRGSGCLGHPEQKLATERKKDFCEAMTLERQRTERHTLRAATAP</sequence>
<accession>A0ABP0PHE7</accession>
<protein>
    <submittedName>
        <fullName evidence="1">Chloroplastic</fullName>
    </submittedName>
</protein>
<dbReference type="Proteomes" id="UP001642464">
    <property type="component" value="Unassembled WGS sequence"/>
</dbReference>
<name>A0ABP0PHE7_9DINO</name>
<evidence type="ECO:0000313" key="1">
    <source>
        <dbReference type="EMBL" id="CAK9075239.1"/>
    </source>
</evidence>
<organism evidence="1 2">
    <name type="scientific">Durusdinium trenchii</name>
    <dbReference type="NCBI Taxonomy" id="1381693"/>
    <lineage>
        <taxon>Eukaryota</taxon>
        <taxon>Sar</taxon>
        <taxon>Alveolata</taxon>
        <taxon>Dinophyceae</taxon>
        <taxon>Suessiales</taxon>
        <taxon>Symbiodiniaceae</taxon>
        <taxon>Durusdinium</taxon>
    </lineage>
</organism>
<keyword evidence="2" id="KW-1185">Reference proteome</keyword>
<gene>
    <name evidence="1" type="ORF">SCF082_LOCUS36499</name>
</gene>